<evidence type="ECO:0000256" key="5">
    <source>
        <dbReference type="HAMAP-Rule" id="MF_00170"/>
    </source>
</evidence>
<dbReference type="FunFam" id="3.40.50.1360:FF:000001">
    <property type="entry name" value="Ribose-5-phosphate isomerase A"/>
    <property type="match status" value="1"/>
</dbReference>
<dbReference type="InterPro" id="IPR020672">
    <property type="entry name" value="Ribose5P_isomerase_typA_subgr"/>
</dbReference>
<comment type="catalytic activity">
    <reaction evidence="1 5">
        <text>aldehydo-D-ribose 5-phosphate = D-ribulose 5-phosphate</text>
        <dbReference type="Rhea" id="RHEA:14657"/>
        <dbReference type="ChEBI" id="CHEBI:58121"/>
        <dbReference type="ChEBI" id="CHEBI:58273"/>
        <dbReference type="EC" id="5.3.1.6"/>
    </reaction>
</comment>
<dbReference type="FunFam" id="3.30.70.260:FF:000018">
    <property type="entry name" value="Ribose-5-phosphate isomerase A"/>
    <property type="match status" value="1"/>
</dbReference>
<dbReference type="GO" id="GO:0009052">
    <property type="term" value="P:pentose-phosphate shunt, non-oxidative branch"/>
    <property type="evidence" value="ECO:0007669"/>
    <property type="project" value="UniProtKB-UniRule"/>
</dbReference>
<feature type="binding site" evidence="5">
    <location>
        <begin position="38"/>
        <end position="41"/>
    </location>
    <ligand>
        <name>substrate</name>
    </ligand>
</feature>
<comment type="similarity">
    <text evidence="2 5">Belongs to the ribose 5-phosphate isomerase family.</text>
</comment>
<evidence type="ECO:0000313" key="6">
    <source>
        <dbReference type="EMBL" id="QNO48790.1"/>
    </source>
</evidence>
<dbReference type="GO" id="GO:0005829">
    <property type="term" value="C:cytosol"/>
    <property type="evidence" value="ECO:0007669"/>
    <property type="project" value="TreeGrafter"/>
</dbReference>
<protein>
    <recommendedName>
        <fullName evidence="5">Ribose-5-phosphate isomerase A</fullName>
        <ecNumber evidence="5">5.3.1.6</ecNumber>
    </recommendedName>
    <alternativeName>
        <fullName evidence="5">Phosphoriboisomerase A</fullName>
        <shortName evidence="5">PRI</shortName>
    </alternativeName>
</protein>
<sequence length="239" mass="25260">MKDRSSHDTDGSKSREKEASALSAVTLVADGMIVGIGTGSTAGYAIVELGRLVARGIDILCVPTSYQSEMLAAQQKIPITTLSEHPKLDIVLDGADQIDRNLVAIKGGGAAHTREKVIAHAASRVVLMADHEKVVPGLDHAVPIEVLPYARTLVEREVRALGGIPELRMAARKDGPVVTDNGNFVIDADFGAIDDPARLSGELSALVGAIEHGIFLNVDEVHIGTADGVKVLKRQGLRK</sequence>
<dbReference type="Gene3D" id="3.30.70.260">
    <property type="match status" value="1"/>
</dbReference>
<dbReference type="SUPFAM" id="SSF100950">
    <property type="entry name" value="NagB/RpiA/CoA transferase-like"/>
    <property type="match status" value="1"/>
</dbReference>
<dbReference type="GO" id="GO:0004751">
    <property type="term" value="F:ribose-5-phosphate isomerase activity"/>
    <property type="evidence" value="ECO:0007669"/>
    <property type="project" value="UniProtKB-UniRule"/>
</dbReference>
<dbReference type="UniPathway" id="UPA00115">
    <property type="reaction ID" value="UER00412"/>
</dbReference>
<name>A0A7G9YLA6_9EURY</name>
<accession>A0A7G9YLA6</accession>
<dbReference type="SUPFAM" id="SSF75445">
    <property type="entry name" value="D-ribose-5-phosphate isomerase (RpiA), lid domain"/>
    <property type="match status" value="1"/>
</dbReference>
<dbReference type="HAMAP" id="MF_00170">
    <property type="entry name" value="Rib_5P_isom_A"/>
    <property type="match status" value="1"/>
</dbReference>
<comment type="subunit">
    <text evidence="3">Homotetramer.</text>
</comment>
<proteinExistence type="inferred from homology"/>
<dbReference type="GO" id="GO:0006014">
    <property type="term" value="P:D-ribose metabolic process"/>
    <property type="evidence" value="ECO:0007669"/>
    <property type="project" value="TreeGrafter"/>
</dbReference>
<comment type="subunit">
    <text evidence="5">Homodimer.</text>
</comment>
<dbReference type="EC" id="5.3.1.6" evidence="5"/>
<comment type="function">
    <text evidence="5">Catalyzes the reversible conversion of ribose-5-phosphate to ribulose 5-phosphate.</text>
</comment>
<feature type="binding site" evidence="5">
    <location>
        <begin position="106"/>
        <end position="109"/>
    </location>
    <ligand>
        <name>substrate</name>
    </ligand>
</feature>
<dbReference type="InterPro" id="IPR004788">
    <property type="entry name" value="Ribose5P_isomerase_type_A"/>
</dbReference>
<dbReference type="NCBIfam" id="TIGR00021">
    <property type="entry name" value="rpiA"/>
    <property type="match status" value="1"/>
</dbReference>
<evidence type="ECO:0000256" key="2">
    <source>
        <dbReference type="ARBA" id="ARBA00008088"/>
    </source>
</evidence>
<evidence type="ECO:0000256" key="4">
    <source>
        <dbReference type="ARBA" id="ARBA00023235"/>
    </source>
</evidence>
<dbReference type="Gene3D" id="3.40.50.1360">
    <property type="match status" value="1"/>
</dbReference>
<evidence type="ECO:0000256" key="3">
    <source>
        <dbReference type="ARBA" id="ARBA00011881"/>
    </source>
</evidence>
<gene>
    <name evidence="5 6" type="primary">rpiA</name>
    <name evidence="6" type="ORF">BEOMFINI_00029</name>
</gene>
<feature type="active site" description="Proton acceptor" evidence="5">
    <location>
        <position position="115"/>
    </location>
</feature>
<dbReference type="PANTHER" id="PTHR11934">
    <property type="entry name" value="RIBOSE-5-PHOSPHATE ISOMERASE"/>
    <property type="match status" value="1"/>
</dbReference>
<keyword evidence="4 5" id="KW-0413">Isomerase</keyword>
<evidence type="ECO:0000256" key="1">
    <source>
        <dbReference type="ARBA" id="ARBA00001713"/>
    </source>
</evidence>
<dbReference type="Pfam" id="PF06026">
    <property type="entry name" value="Rib_5-P_isom_A"/>
    <property type="match status" value="1"/>
</dbReference>
<dbReference type="AlphaFoldDB" id="A0A7G9YLA6"/>
<organism evidence="6">
    <name type="scientific">Candidatus Methanogaster sp. ANME-2c ERB4</name>
    <dbReference type="NCBI Taxonomy" id="2759911"/>
    <lineage>
        <taxon>Archaea</taxon>
        <taxon>Methanobacteriati</taxon>
        <taxon>Methanobacteriota</taxon>
        <taxon>Stenosarchaea group</taxon>
        <taxon>Methanomicrobia</taxon>
        <taxon>Methanosarcinales</taxon>
        <taxon>ANME-2 cluster</taxon>
        <taxon>Candidatus Methanogasteraceae</taxon>
        <taxon>Candidatus Methanogaster</taxon>
    </lineage>
</organism>
<dbReference type="InterPro" id="IPR037171">
    <property type="entry name" value="NagB/RpiA_transferase-like"/>
</dbReference>
<feature type="binding site" evidence="5">
    <location>
        <position position="133"/>
    </location>
    <ligand>
        <name>substrate</name>
    </ligand>
</feature>
<dbReference type="CDD" id="cd01398">
    <property type="entry name" value="RPI_A"/>
    <property type="match status" value="1"/>
</dbReference>
<feature type="binding site" evidence="5">
    <location>
        <begin position="93"/>
        <end position="96"/>
    </location>
    <ligand>
        <name>substrate</name>
    </ligand>
</feature>
<dbReference type="PANTHER" id="PTHR11934:SF0">
    <property type="entry name" value="RIBOSE-5-PHOSPHATE ISOMERASE"/>
    <property type="match status" value="1"/>
</dbReference>
<dbReference type="NCBIfam" id="NF001924">
    <property type="entry name" value="PRK00702.1"/>
    <property type="match status" value="1"/>
</dbReference>
<reference evidence="6" key="1">
    <citation type="submission" date="2020-06" db="EMBL/GenBank/DDBJ databases">
        <title>Unique genomic features of the anaerobic methanotrophic archaea.</title>
        <authorList>
            <person name="Chadwick G.L."/>
            <person name="Skennerton C.T."/>
            <person name="Laso-Perez R."/>
            <person name="Leu A.O."/>
            <person name="Speth D.R."/>
            <person name="Yu H."/>
            <person name="Morgan-Lang C."/>
            <person name="Hatzenpichler R."/>
            <person name="Goudeau D."/>
            <person name="Malmstrom R."/>
            <person name="Brazelton W.J."/>
            <person name="Woyke T."/>
            <person name="Hallam S.J."/>
            <person name="Tyson G.W."/>
            <person name="Wegener G."/>
            <person name="Boetius A."/>
            <person name="Orphan V."/>
        </authorList>
    </citation>
    <scope>NUCLEOTIDE SEQUENCE</scope>
</reference>
<dbReference type="EMBL" id="MT631361">
    <property type="protein sequence ID" value="QNO48790.1"/>
    <property type="molecule type" value="Genomic_DNA"/>
</dbReference>
<comment type="pathway">
    <text evidence="5">Carbohydrate degradation; pentose phosphate pathway; D-ribose 5-phosphate from D-ribulose 5-phosphate (non-oxidative stage): step 1/1.</text>
</comment>